<name>A0A074M5M7_ERYLO</name>
<organism evidence="1 2">
    <name type="scientific">Erythrobacter longus</name>
    <dbReference type="NCBI Taxonomy" id="1044"/>
    <lineage>
        <taxon>Bacteria</taxon>
        <taxon>Pseudomonadati</taxon>
        <taxon>Pseudomonadota</taxon>
        <taxon>Alphaproteobacteria</taxon>
        <taxon>Sphingomonadales</taxon>
        <taxon>Erythrobacteraceae</taxon>
        <taxon>Erythrobacter/Porphyrobacter group</taxon>
        <taxon>Erythrobacter</taxon>
    </lineage>
</organism>
<accession>A0A074M5M7</accession>
<reference evidence="1 2" key="1">
    <citation type="submission" date="2014-04" db="EMBL/GenBank/DDBJ databases">
        <title>A comprehensive comparison of genomes of Erythrobacter spp. strains.</title>
        <authorList>
            <person name="Zheng Q."/>
        </authorList>
    </citation>
    <scope>NUCLEOTIDE SEQUENCE [LARGE SCALE GENOMIC DNA]</scope>
    <source>
        <strain evidence="1 2">DSM 6997</strain>
    </source>
</reference>
<dbReference type="CDD" id="cd02603">
    <property type="entry name" value="HAD_sEH-N_like"/>
    <property type="match status" value="1"/>
</dbReference>
<dbReference type="Pfam" id="PF00702">
    <property type="entry name" value="Hydrolase"/>
    <property type="match status" value="1"/>
</dbReference>
<dbReference type="STRING" id="1044.EH31_16700"/>
<dbReference type="InterPro" id="IPR023214">
    <property type="entry name" value="HAD_sf"/>
</dbReference>
<dbReference type="SFLD" id="SFLDS00003">
    <property type="entry name" value="Haloacid_Dehalogenase"/>
    <property type="match status" value="1"/>
</dbReference>
<dbReference type="Gene3D" id="3.40.50.1000">
    <property type="entry name" value="HAD superfamily/HAD-like"/>
    <property type="match status" value="1"/>
</dbReference>
<dbReference type="eggNOG" id="COG1011">
    <property type="taxonomic scope" value="Bacteria"/>
</dbReference>
<dbReference type="Proteomes" id="UP000027647">
    <property type="component" value="Unassembled WGS sequence"/>
</dbReference>
<evidence type="ECO:0000313" key="1">
    <source>
        <dbReference type="EMBL" id="KEO88594.1"/>
    </source>
</evidence>
<keyword evidence="1" id="KW-0378">Hydrolase</keyword>
<dbReference type="InterPro" id="IPR036412">
    <property type="entry name" value="HAD-like_sf"/>
</dbReference>
<evidence type="ECO:0000313" key="2">
    <source>
        <dbReference type="Proteomes" id="UP000027647"/>
    </source>
</evidence>
<sequence>MNKAVVFDVGRVLFHWQMRNLFEKIIHDEAELDWFLAHVVTEEWHFQHDQGMSLAEMLPARISQFPDHALRIAAYAARFSETCDIPVEGVHELVRDLHAGGTPLYCLTNYGDELFTQFRATQPIFDLFADIIVSGTEKVAKPSARIYQIVEERAGREGGDLFFTDDNPANIEAARTRGWDAHLFTDAGSLKKQLKNSGFL</sequence>
<gene>
    <name evidence="1" type="ORF">EH31_16700</name>
</gene>
<dbReference type="OrthoDB" id="9807742at2"/>
<dbReference type="SUPFAM" id="SSF56784">
    <property type="entry name" value="HAD-like"/>
    <property type="match status" value="1"/>
</dbReference>
<dbReference type="RefSeq" id="WP_034962149.1">
    <property type="nucleotide sequence ID" value="NZ_JMIW01000009.1"/>
</dbReference>
<dbReference type="AlphaFoldDB" id="A0A074M5M7"/>
<dbReference type="NCBIfam" id="TIGR01509">
    <property type="entry name" value="HAD-SF-IA-v3"/>
    <property type="match status" value="1"/>
</dbReference>
<dbReference type="EMBL" id="JMIW01000009">
    <property type="protein sequence ID" value="KEO88594.1"/>
    <property type="molecule type" value="Genomic_DNA"/>
</dbReference>
<comment type="caution">
    <text evidence="1">The sequence shown here is derived from an EMBL/GenBank/DDBJ whole genome shotgun (WGS) entry which is preliminary data.</text>
</comment>
<dbReference type="InterPro" id="IPR006439">
    <property type="entry name" value="HAD-SF_hydro_IA"/>
</dbReference>
<dbReference type="PANTHER" id="PTHR43611">
    <property type="entry name" value="ALPHA-D-GLUCOSE 1-PHOSPHATE PHOSPHATASE"/>
    <property type="match status" value="1"/>
</dbReference>
<dbReference type="PANTHER" id="PTHR43611:SF3">
    <property type="entry name" value="FLAVIN MONONUCLEOTIDE HYDROLASE 1, CHLOROPLATIC"/>
    <property type="match status" value="1"/>
</dbReference>
<keyword evidence="2" id="KW-1185">Reference proteome</keyword>
<dbReference type="GO" id="GO:0016787">
    <property type="term" value="F:hydrolase activity"/>
    <property type="evidence" value="ECO:0007669"/>
    <property type="project" value="UniProtKB-KW"/>
</dbReference>
<protein>
    <submittedName>
        <fullName evidence="1">Hydrolase</fullName>
    </submittedName>
</protein>
<dbReference type="SFLD" id="SFLDG01129">
    <property type="entry name" value="C1.5:_HAD__Beta-PGM__Phosphata"/>
    <property type="match status" value="1"/>
</dbReference>
<proteinExistence type="predicted"/>